<keyword evidence="3" id="KW-1185">Reference proteome</keyword>
<dbReference type="GO" id="GO:0003677">
    <property type="term" value="F:DNA binding"/>
    <property type="evidence" value="ECO:0007669"/>
    <property type="project" value="UniProtKB-KW"/>
</dbReference>
<dbReference type="Gene3D" id="2.40.50.140">
    <property type="entry name" value="Nucleic acid-binding proteins"/>
    <property type="match status" value="1"/>
</dbReference>
<dbReference type="InterPro" id="IPR012340">
    <property type="entry name" value="NA-bd_OB-fold"/>
</dbReference>
<protein>
    <submittedName>
        <fullName evidence="2">'Cold-shock' DNA-binding domain-containing protein</fullName>
    </submittedName>
</protein>
<accession>A0A1I0BMM7</accession>
<dbReference type="Proteomes" id="UP000242642">
    <property type="component" value="Unassembled WGS sequence"/>
</dbReference>
<evidence type="ECO:0000313" key="2">
    <source>
        <dbReference type="EMBL" id="SET07519.1"/>
    </source>
</evidence>
<organism evidence="2 3">
    <name type="scientific">Thorsellia anophelis DSM 18579</name>
    <dbReference type="NCBI Taxonomy" id="1123402"/>
    <lineage>
        <taxon>Bacteria</taxon>
        <taxon>Pseudomonadati</taxon>
        <taxon>Pseudomonadota</taxon>
        <taxon>Gammaproteobacteria</taxon>
        <taxon>Enterobacterales</taxon>
        <taxon>Thorselliaceae</taxon>
        <taxon>Thorsellia</taxon>
    </lineage>
</organism>
<name>A0A1I0BMM7_9GAMM</name>
<evidence type="ECO:0000313" key="3">
    <source>
        <dbReference type="Proteomes" id="UP000242642"/>
    </source>
</evidence>
<dbReference type="RefSeq" id="WP_093318786.1">
    <property type="nucleotide sequence ID" value="NZ_FOHV01000008.1"/>
</dbReference>
<dbReference type="PROSITE" id="PS51857">
    <property type="entry name" value="CSD_2"/>
    <property type="match status" value="1"/>
</dbReference>
<dbReference type="OrthoDB" id="5568695at2"/>
<dbReference type="Pfam" id="PF00313">
    <property type="entry name" value="CSD"/>
    <property type="match status" value="1"/>
</dbReference>
<reference evidence="3" key="1">
    <citation type="submission" date="2016-10" db="EMBL/GenBank/DDBJ databases">
        <authorList>
            <person name="Varghese N."/>
            <person name="Submissions S."/>
        </authorList>
    </citation>
    <scope>NUCLEOTIDE SEQUENCE [LARGE SCALE GENOMIC DNA]</scope>
    <source>
        <strain evidence="3">DSM 18579</strain>
    </source>
</reference>
<keyword evidence="2" id="KW-0238">DNA-binding</keyword>
<dbReference type="InterPro" id="IPR002059">
    <property type="entry name" value="CSP_DNA-bd"/>
</dbReference>
<proteinExistence type="predicted"/>
<dbReference type="EMBL" id="FOHV01000008">
    <property type="protein sequence ID" value="SET07519.1"/>
    <property type="molecule type" value="Genomic_DNA"/>
</dbReference>
<dbReference type="STRING" id="1123402.SAMN02583745_01301"/>
<dbReference type="AlphaFoldDB" id="A0A1I0BMM7"/>
<evidence type="ECO:0000259" key="1">
    <source>
        <dbReference type="PROSITE" id="PS51857"/>
    </source>
</evidence>
<feature type="domain" description="CSD" evidence="1">
    <location>
        <begin position="1"/>
        <end position="62"/>
    </location>
</feature>
<sequence length="167" mass="19175">MEGKVNAFFADRSFGFITDENGENRYFHLTKVVNPAAIKIDAEVTFKPIEREQGLGAVDIKVHFHGEHIFIADEKIKIAAIKQYNIYQKMQPLAREIKDNTIVSIGLLMNRIKPETAKAPAETEELLTYLEIELFHAESIIFTSHEIDIDEALSYLQLLPIRFIDKR</sequence>
<dbReference type="SUPFAM" id="SSF50249">
    <property type="entry name" value="Nucleic acid-binding proteins"/>
    <property type="match status" value="1"/>
</dbReference>
<gene>
    <name evidence="2" type="ORF">SAMN02583745_01301</name>
</gene>